<dbReference type="EMBL" id="BKCJ011110567">
    <property type="protein sequence ID" value="GFC87500.1"/>
    <property type="molecule type" value="Genomic_DNA"/>
</dbReference>
<sequence length="56" mass="6281">RESCVVGLFAVIDDEFQEWAWSLELTSFWPAAATVGIPVSLCRIPKNLLDRVSQLC</sequence>
<reference evidence="1" key="1">
    <citation type="journal article" date="2019" name="Sci. Rep.">
        <title>Draft genome of Tanacetum cinerariifolium, the natural source of mosquito coil.</title>
        <authorList>
            <person name="Yamashiro T."/>
            <person name="Shiraishi A."/>
            <person name="Satake H."/>
            <person name="Nakayama K."/>
        </authorList>
    </citation>
    <scope>NUCLEOTIDE SEQUENCE</scope>
</reference>
<protein>
    <submittedName>
        <fullName evidence="1">Uncharacterized protein</fullName>
    </submittedName>
</protein>
<accession>A0A699RM32</accession>
<evidence type="ECO:0000313" key="1">
    <source>
        <dbReference type="EMBL" id="GFC87500.1"/>
    </source>
</evidence>
<organism evidence="1">
    <name type="scientific">Tanacetum cinerariifolium</name>
    <name type="common">Dalmatian daisy</name>
    <name type="synonym">Chrysanthemum cinerariifolium</name>
    <dbReference type="NCBI Taxonomy" id="118510"/>
    <lineage>
        <taxon>Eukaryota</taxon>
        <taxon>Viridiplantae</taxon>
        <taxon>Streptophyta</taxon>
        <taxon>Embryophyta</taxon>
        <taxon>Tracheophyta</taxon>
        <taxon>Spermatophyta</taxon>
        <taxon>Magnoliopsida</taxon>
        <taxon>eudicotyledons</taxon>
        <taxon>Gunneridae</taxon>
        <taxon>Pentapetalae</taxon>
        <taxon>asterids</taxon>
        <taxon>campanulids</taxon>
        <taxon>Asterales</taxon>
        <taxon>Asteraceae</taxon>
        <taxon>Asteroideae</taxon>
        <taxon>Anthemideae</taxon>
        <taxon>Anthemidinae</taxon>
        <taxon>Tanacetum</taxon>
    </lineage>
</organism>
<name>A0A699RM32_TANCI</name>
<proteinExistence type="predicted"/>
<dbReference type="AlphaFoldDB" id="A0A699RM32"/>
<feature type="non-terminal residue" evidence="1">
    <location>
        <position position="1"/>
    </location>
</feature>
<comment type="caution">
    <text evidence="1">The sequence shown here is derived from an EMBL/GenBank/DDBJ whole genome shotgun (WGS) entry which is preliminary data.</text>
</comment>
<gene>
    <name evidence="1" type="ORF">Tci_859470</name>
</gene>